<name>A0ACC3NED7_9PEZI</name>
<dbReference type="EMBL" id="JAUTXU010000051">
    <property type="protein sequence ID" value="KAK3715080.1"/>
    <property type="molecule type" value="Genomic_DNA"/>
</dbReference>
<comment type="caution">
    <text evidence="1">The sequence shown here is derived from an EMBL/GenBank/DDBJ whole genome shotgun (WGS) entry which is preliminary data.</text>
</comment>
<reference evidence="1" key="1">
    <citation type="submission" date="2023-07" db="EMBL/GenBank/DDBJ databases">
        <title>Black Yeasts Isolated from many extreme environments.</title>
        <authorList>
            <person name="Coleine C."/>
            <person name="Stajich J.E."/>
            <person name="Selbmann L."/>
        </authorList>
    </citation>
    <scope>NUCLEOTIDE SEQUENCE</scope>
    <source>
        <strain evidence="1">CCFEE 5714</strain>
    </source>
</reference>
<organism evidence="1 2">
    <name type="scientific">Vermiconidia calcicola</name>
    <dbReference type="NCBI Taxonomy" id="1690605"/>
    <lineage>
        <taxon>Eukaryota</taxon>
        <taxon>Fungi</taxon>
        <taxon>Dikarya</taxon>
        <taxon>Ascomycota</taxon>
        <taxon>Pezizomycotina</taxon>
        <taxon>Dothideomycetes</taxon>
        <taxon>Dothideomycetidae</taxon>
        <taxon>Mycosphaerellales</taxon>
        <taxon>Extremaceae</taxon>
        <taxon>Vermiconidia</taxon>
    </lineage>
</organism>
<proteinExistence type="predicted"/>
<accession>A0ACC3NED7</accession>
<evidence type="ECO:0000313" key="1">
    <source>
        <dbReference type="EMBL" id="KAK3715080.1"/>
    </source>
</evidence>
<keyword evidence="2" id="KW-1185">Reference proteome</keyword>
<dbReference type="Proteomes" id="UP001281147">
    <property type="component" value="Unassembled WGS sequence"/>
</dbReference>
<evidence type="ECO:0000313" key="2">
    <source>
        <dbReference type="Proteomes" id="UP001281147"/>
    </source>
</evidence>
<protein>
    <submittedName>
        <fullName evidence="1">Uncharacterized protein</fullName>
    </submittedName>
</protein>
<gene>
    <name evidence="1" type="ORF">LTR37_007290</name>
</gene>
<sequence>MDKDTVQTEEGWLTTPDGHKLYTKMWMPNTAPKARVVCLHGFSDHCNMYPFLFSSLAQEGIKVYSFDQRGWGRSVHEPRQRGLTGPTEQVMEDLTTFITALPQSEQDVPLFLMGHSMGGGEAIVYAATGPREVVSRIRGVLLDAPFISLPPSEMPWKSTIALGRLASRFMPHRPLLQKLDSSSMCRDPDVCQAWLDDPLCHDTGTLEGLAGFMDRSFGLKEGRILLEEGLCEGGKTRLWVGHGTKDGLADYDVIRRWYEGVHVDDKELRTYEGWYHKLHSEPGEDKVQFARDVATWVLDRAGPISDMKSKL</sequence>